<dbReference type="Gene3D" id="1.10.10.580">
    <property type="entry name" value="Structural maintenance of chromosome 1. Chain E"/>
    <property type="match status" value="1"/>
</dbReference>
<dbReference type="Pfam" id="PF02616">
    <property type="entry name" value="SMC_ScpA"/>
    <property type="match status" value="1"/>
</dbReference>
<reference evidence="4" key="1">
    <citation type="submission" date="2017-09" db="EMBL/GenBank/DDBJ databases">
        <title>Depth-based differentiation of microbial function through sediment-hosted aquifers and enrichment of novel symbionts in the deep terrestrial subsurface.</title>
        <authorList>
            <person name="Probst A.J."/>
            <person name="Ladd B."/>
            <person name="Jarett J.K."/>
            <person name="Geller-Mcgrath D.E."/>
            <person name="Sieber C.M.K."/>
            <person name="Emerson J.B."/>
            <person name="Anantharaman K."/>
            <person name="Thomas B.C."/>
            <person name="Malmstrom R."/>
            <person name="Stieglmeier M."/>
            <person name="Klingl A."/>
            <person name="Woyke T."/>
            <person name="Ryan C.M."/>
            <person name="Banfield J.F."/>
        </authorList>
    </citation>
    <scope>NUCLEOTIDE SEQUENCE [LARGE SCALE GENOMIC DNA]</scope>
</reference>
<dbReference type="InterPro" id="IPR023093">
    <property type="entry name" value="ScpA-like_C"/>
</dbReference>
<evidence type="ECO:0000256" key="1">
    <source>
        <dbReference type="ARBA" id="ARBA00044777"/>
    </source>
</evidence>
<evidence type="ECO:0000313" key="4">
    <source>
        <dbReference type="Proteomes" id="UP000230553"/>
    </source>
</evidence>
<name>A0A2M7TFC7_9BACT</name>
<organism evidence="3 4">
    <name type="scientific">Candidatus Wolfebacteria bacterium CG_4_10_14_0_2_um_filter_39_18</name>
    <dbReference type="NCBI Taxonomy" id="1975061"/>
    <lineage>
        <taxon>Bacteria</taxon>
        <taxon>Candidatus Wolfeibacteriota</taxon>
    </lineage>
</organism>
<dbReference type="PANTHER" id="PTHR33969:SF2">
    <property type="entry name" value="SEGREGATION AND CONDENSATION PROTEIN A"/>
    <property type="match status" value="1"/>
</dbReference>
<evidence type="ECO:0000313" key="3">
    <source>
        <dbReference type="EMBL" id="PIZ44561.1"/>
    </source>
</evidence>
<proteinExistence type="predicted"/>
<dbReference type="EMBL" id="PFNM01000043">
    <property type="protein sequence ID" value="PIZ44561.1"/>
    <property type="molecule type" value="Genomic_DNA"/>
</dbReference>
<accession>A0A2M7TFC7</accession>
<dbReference type="SUPFAM" id="SSF46785">
    <property type="entry name" value="Winged helix' DNA-binding domain"/>
    <property type="match status" value="1"/>
</dbReference>
<dbReference type="Proteomes" id="UP000230553">
    <property type="component" value="Unassembled WGS sequence"/>
</dbReference>
<protein>
    <recommendedName>
        <fullName evidence="1">Segregation and condensation protein A</fullName>
    </recommendedName>
</protein>
<comment type="caution">
    <text evidence="3">The sequence shown here is derived from an EMBL/GenBank/DDBJ whole genome shotgun (WGS) entry which is preliminary data.</text>
</comment>
<dbReference type="PANTHER" id="PTHR33969">
    <property type="entry name" value="SEGREGATION AND CONDENSATION PROTEIN A"/>
    <property type="match status" value="1"/>
</dbReference>
<dbReference type="InterPro" id="IPR003768">
    <property type="entry name" value="ScpA"/>
</dbReference>
<dbReference type="AlphaFoldDB" id="A0A2M7TFC7"/>
<evidence type="ECO:0000256" key="2">
    <source>
        <dbReference type="SAM" id="Coils"/>
    </source>
</evidence>
<feature type="coiled-coil region" evidence="2">
    <location>
        <begin position="157"/>
        <end position="184"/>
    </location>
</feature>
<sequence length="232" mass="26703">MYELTTEKFSGPIGKLLELIEEKKLEITELNLAEITADFLEYVKKIEAVEPRLLANFINVAASLLLIKSKSLLPDLKLTMKEEENIKDLEGRLNFYRNCKPAMNHIKKLAGKKNVEISRSLFFCRPEVFYPSPDITIENLLKSAEKILEALREMPEEQKIERSLITLEEKIEEIVARLKVELERSTSFGSLLKDKPRSEVVVLFLALLHLLSEQMISVKQNKGFSDIIIEKK</sequence>
<dbReference type="Gene3D" id="6.10.250.2410">
    <property type="match status" value="1"/>
</dbReference>
<dbReference type="InterPro" id="IPR036390">
    <property type="entry name" value="WH_DNA-bd_sf"/>
</dbReference>
<gene>
    <name evidence="3" type="ORF">COY31_02340</name>
</gene>
<keyword evidence="2" id="KW-0175">Coiled coil</keyword>